<evidence type="ECO:0000313" key="7">
    <source>
        <dbReference type="EMBL" id="PKY66542.1"/>
    </source>
</evidence>
<evidence type="ECO:0000256" key="1">
    <source>
        <dbReference type="ARBA" id="ARBA00004141"/>
    </source>
</evidence>
<dbReference type="AlphaFoldDB" id="A0A2I1I5Y6"/>
<gene>
    <name evidence="7" type="ORF">CYJ25_03130</name>
</gene>
<organism evidence="7 8">
    <name type="scientific">Schaalia turicensis</name>
    <dbReference type="NCBI Taxonomy" id="131111"/>
    <lineage>
        <taxon>Bacteria</taxon>
        <taxon>Bacillati</taxon>
        <taxon>Actinomycetota</taxon>
        <taxon>Actinomycetes</taxon>
        <taxon>Actinomycetales</taxon>
        <taxon>Actinomycetaceae</taxon>
        <taxon>Schaalia</taxon>
    </lineage>
</organism>
<comment type="similarity">
    <text evidence="2">Belongs to the TerC family.</text>
</comment>
<feature type="transmembrane region" description="Helical" evidence="6">
    <location>
        <begin position="6"/>
        <end position="27"/>
    </location>
</feature>
<evidence type="ECO:0000256" key="5">
    <source>
        <dbReference type="ARBA" id="ARBA00023136"/>
    </source>
</evidence>
<dbReference type="EMBL" id="PKKJ01000002">
    <property type="protein sequence ID" value="PKY66542.1"/>
    <property type="molecule type" value="Genomic_DNA"/>
</dbReference>
<keyword evidence="5 6" id="KW-0472">Membrane</keyword>
<feature type="transmembrane region" description="Helical" evidence="6">
    <location>
        <begin position="257"/>
        <end position="280"/>
    </location>
</feature>
<evidence type="ECO:0000256" key="2">
    <source>
        <dbReference type="ARBA" id="ARBA00007511"/>
    </source>
</evidence>
<keyword evidence="4 6" id="KW-1133">Transmembrane helix</keyword>
<feature type="transmembrane region" description="Helical" evidence="6">
    <location>
        <begin position="103"/>
        <end position="123"/>
    </location>
</feature>
<dbReference type="RefSeq" id="WP_101627755.1">
    <property type="nucleotide sequence ID" value="NZ_PKKJ01000002.1"/>
</dbReference>
<comment type="subcellular location">
    <subcellularLocation>
        <location evidence="1">Membrane</location>
        <topology evidence="1">Multi-pass membrane protein</topology>
    </subcellularLocation>
</comment>
<dbReference type="Proteomes" id="UP000234545">
    <property type="component" value="Unassembled WGS sequence"/>
</dbReference>
<dbReference type="Pfam" id="PF03741">
    <property type="entry name" value="TerC"/>
    <property type="match status" value="1"/>
</dbReference>
<protein>
    <submittedName>
        <fullName evidence="7">Tellurium resistance protein TerC</fullName>
    </submittedName>
</protein>
<dbReference type="GO" id="GO:0016020">
    <property type="term" value="C:membrane"/>
    <property type="evidence" value="ECO:0007669"/>
    <property type="project" value="UniProtKB-SubCell"/>
</dbReference>
<evidence type="ECO:0000256" key="6">
    <source>
        <dbReference type="SAM" id="Phobius"/>
    </source>
</evidence>
<feature type="transmembrane region" description="Helical" evidence="6">
    <location>
        <begin position="129"/>
        <end position="145"/>
    </location>
</feature>
<dbReference type="PANTHER" id="PTHR30238">
    <property type="entry name" value="MEMBRANE BOUND PREDICTED REDOX MODULATOR"/>
    <property type="match status" value="1"/>
</dbReference>
<dbReference type="OrthoDB" id="5242957at2"/>
<dbReference type="NCBIfam" id="TIGR03718">
    <property type="entry name" value="R_switched_Alx"/>
    <property type="match status" value="1"/>
</dbReference>
<feature type="transmembrane region" description="Helical" evidence="6">
    <location>
        <begin position="229"/>
        <end position="250"/>
    </location>
</feature>
<evidence type="ECO:0000313" key="8">
    <source>
        <dbReference type="Proteomes" id="UP000234545"/>
    </source>
</evidence>
<feature type="transmembrane region" description="Helical" evidence="6">
    <location>
        <begin position="196"/>
        <end position="223"/>
    </location>
</feature>
<accession>A0A2I1I5Y6</accession>
<dbReference type="InterPro" id="IPR022369">
    <property type="entry name" value="Integral_membrane_TerC_rswitch"/>
</dbReference>
<name>A0A2I1I5Y6_9ACTO</name>
<reference evidence="7 8" key="1">
    <citation type="submission" date="2017-12" db="EMBL/GenBank/DDBJ databases">
        <title>Phylogenetic diversity of female urinary microbiome.</title>
        <authorList>
            <person name="Thomas-White K."/>
            <person name="Wolfe A.J."/>
        </authorList>
    </citation>
    <scope>NUCLEOTIDE SEQUENCE [LARGE SCALE GENOMIC DNA]</scope>
    <source>
        <strain evidence="7 8">UMB0250</strain>
    </source>
</reference>
<feature type="transmembrane region" description="Helical" evidence="6">
    <location>
        <begin position="300"/>
        <end position="322"/>
    </location>
</feature>
<evidence type="ECO:0000256" key="3">
    <source>
        <dbReference type="ARBA" id="ARBA00022692"/>
    </source>
</evidence>
<dbReference type="InterPro" id="IPR005496">
    <property type="entry name" value="Integral_membrane_TerC"/>
</dbReference>
<feature type="transmembrane region" description="Helical" evidence="6">
    <location>
        <begin position="80"/>
        <end position="96"/>
    </location>
</feature>
<proteinExistence type="inferred from homology"/>
<feature type="transmembrane region" description="Helical" evidence="6">
    <location>
        <begin position="39"/>
        <end position="60"/>
    </location>
</feature>
<keyword evidence="3 6" id="KW-0812">Transmembrane</keyword>
<comment type="caution">
    <text evidence="7">The sequence shown here is derived from an EMBL/GenBank/DDBJ whole genome shotgun (WGS) entry which is preliminary data.</text>
</comment>
<sequence>MHVHALGWFGLAVAILALITVDIVGHVRKPHAPTLKESTWWSIGYVLLGLAFGLIIWGVYGGQFAGEYYAGFLTEKALSLDNLFVFIIIMSSFRVPRNYQQKALLSGIIIALVLRLVFILVGAALIERFTWVFFIFGAWLLWTAFSQAREGIGGEDEHEDEEYHENSFVKLMRRVFPVTDGFIGDKFLHRHGGRTYLTPMLLVVFALGTADLMFAFDSIPAIFGLTHEPYLVFASNAFALLGLRQLYFLIERLLERLVYLHYGLAAILAFIGMKLVFHAMHENTLVFLNGGEGIHWAPEIGILPSLSFIIVTIVVTVVTSLLKSRSMALKDAPLDTHALKKEKPARTFD</sequence>
<dbReference type="PANTHER" id="PTHR30238:SF0">
    <property type="entry name" value="THYLAKOID MEMBRANE PROTEIN TERC, CHLOROPLASTIC"/>
    <property type="match status" value="1"/>
</dbReference>
<evidence type="ECO:0000256" key="4">
    <source>
        <dbReference type="ARBA" id="ARBA00022989"/>
    </source>
</evidence>